<dbReference type="Gene3D" id="3.40.50.720">
    <property type="entry name" value="NAD(P)-binding Rossmann-like Domain"/>
    <property type="match status" value="1"/>
</dbReference>
<name>A0A1I1PPV1_9RHOB</name>
<sequence length="254" mass="26311">MKVAGEAAIVTGAASGLGAATARHLAAQGGKVAVLDFDAAGANTVAEEIGGVAVQVDVSDADAVGAAVDAACERLGRVPRIAVNCAGVGLAARIVGREGKLSFDVFERTLRVNLFGTYNVMSHAARRMAELDPLETTERGVIVNTASVAYQDGQVGQAAYAASKGAIASMCLPAAREFARHGIRVVAIAPGLFHTPMMEGLPPEVTEKITADIPFPARLGEPREYALLAEQIITNPFLNGTTIRLDGAVRLPPR</sequence>
<dbReference type="PROSITE" id="PS00061">
    <property type="entry name" value="ADH_SHORT"/>
    <property type="match status" value="1"/>
</dbReference>
<dbReference type="InterPro" id="IPR020904">
    <property type="entry name" value="Sc_DH/Rdtase_CS"/>
</dbReference>
<dbReference type="InterPro" id="IPR036291">
    <property type="entry name" value="NAD(P)-bd_dom_sf"/>
</dbReference>
<dbReference type="Pfam" id="PF00106">
    <property type="entry name" value="adh_short"/>
    <property type="match status" value="1"/>
</dbReference>
<dbReference type="PRINTS" id="PR00080">
    <property type="entry name" value="SDRFAMILY"/>
</dbReference>
<dbReference type="SUPFAM" id="SSF51735">
    <property type="entry name" value="NAD(P)-binding Rossmann-fold domains"/>
    <property type="match status" value="1"/>
</dbReference>
<evidence type="ECO:0000313" key="3">
    <source>
        <dbReference type="EMBL" id="SFD09658.1"/>
    </source>
</evidence>
<dbReference type="Proteomes" id="UP000198728">
    <property type="component" value="Unassembled WGS sequence"/>
</dbReference>
<dbReference type="OrthoDB" id="9795647at2"/>
<proteinExistence type="inferred from homology"/>
<gene>
    <name evidence="3" type="ORF">SAMN04488094_11544</name>
</gene>
<organism evidence="3 4">
    <name type="scientific">Tropicimonas isoalkanivorans</name>
    <dbReference type="NCBI Taxonomy" id="441112"/>
    <lineage>
        <taxon>Bacteria</taxon>
        <taxon>Pseudomonadati</taxon>
        <taxon>Pseudomonadota</taxon>
        <taxon>Alphaproteobacteria</taxon>
        <taxon>Rhodobacterales</taxon>
        <taxon>Roseobacteraceae</taxon>
        <taxon>Tropicimonas</taxon>
    </lineage>
</organism>
<dbReference type="AlphaFoldDB" id="A0A1I1PPV1"/>
<protein>
    <submittedName>
        <fullName evidence="3">NAD(P)-dependent dehydrogenase, short-chain alcohol dehydrogenase family</fullName>
    </submittedName>
</protein>
<dbReference type="PANTHER" id="PTHR43658:SF8">
    <property type="entry name" value="17-BETA-HYDROXYSTEROID DEHYDROGENASE 14-RELATED"/>
    <property type="match status" value="1"/>
</dbReference>
<dbReference type="PANTHER" id="PTHR43658">
    <property type="entry name" value="SHORT-CHAIN DEHYDROGENASE/REDUCTASE"/>
    <property type="match status" value="1"/>
</dbReference>
<evidence type="ECO:0000313" key="4">
    <source>
        <dbReference type="Proteomes" id="UP000198728"/>
    </source>
</evidence>
<accession>A0A1I1PPV1</accession>
<comment type="similarity">
    <text evidence="2">Belongs to the short-chain dehydrogenases/reductases (SDR) family.</text>
</comment>
<evidence type="ECO:0000256" key="1">
    <source>
        <dbReference type="ARBA" id="ARBA00023002"/>
    </source>
</evidence>
<dbReference type="STRING" id="441112.SAMN04488094_11544"/>
<dbReference type="PRINTS" id="PR00081">
    <property type="entry name" value="GDHRDH"/>
</dbReference>
<keyword evidence="4" id="KW-1185">Reference proteome</keyword>
<dbReference type="InterPro" id="IPR002347">
    <property type="entry name" value="SDR_fam"/>
</dbReference>
<dbReference type="GO" id="GO:0016491">
    <property type="term" value="F:oxidoreductase activity"/>
    <property type="evidence" value="ECO:0007669"/>
    <property type="project" value="UniProtKB-KW"/>
</dbReference>
<dbReference type="RefSeq" id="WP_093362394.1">
    <property type="nucleotide sequence ID" value="NZ_FOLG01000015.1"/>
</dbReference>
<evidence type="ECO:0000256" key="2">
    <source>
        <dbReference type="RuleBase" id="RU000363"/>
    </source>
</evidence>
<keyword evidence="1" id="KW-0560">Oxidoreductase</keyword>
<reference evidence="3 4" key="1">
    <citation type="submission" date="2016-10" db="EMBL/GenBank/DDBJ databases">
        <authorList>
            <person name="de Groot N.N."/>
        </authorList>
    </citation>
    <scope>NUCLEOTIDE SEQUENCE [LARGE SCALE GENOMIC DNA]</scope>
    <source>
        <strain evidence="3 4">DSM 19548</strain>
    </source>
</reference>
<dbReference type="EMBL" id="FOLG01000015">
    <property type="protein sequence ID" value="SFD09658.1"/>
    <property type="molecule type" value="Genomic_DNA"/>
</dbReference>